<evidence type="ECO:0000313" key="1">
    <source>
        <dbReference type="EMBL" id="EHL05636.1"/>
    </source>
</evidence>
<proteinExistence type="predicted"/>
<organism evidence="1 2">
    <name type="scientific">Desulfitobacterium hafniense DP7</name>
    <dbReference type="NCBI Taxonomy" id="537010"/>
    <lineage>
        <taxon>Bacteria</taxon>
        <taxon>Bacillati</taxon>
        <taxon>Bacillota</taxon>
        <taxon>Clostridia</taxon>
        <taxon>Eubacteriales</taxon>
        <taxon>Desulfitobacteriaceae</taxon>
        <taxon>Desulfitobacterium</taxon>
    </lineage>
</organism>
<protein>
    <submittedName>
        <fullName evidence="1">Uncharacterized protein</fullName>
    </submittedName>
</protein>
<reference evidence="1 2" key="1">
    <citation type="submission" date="2011-08" db="EMBL/GenBank/DDBJ databases">
        <authorList>
            <person name="Weinstock G."/>
            <person name="Sodergren E."/>
            <person name="Clifton S."/>
            <person name="Fulton L."/>
            <person name="Fulton B."/>
            <person name="Courtney L."/>
            <person name="Fronick C."/>
            <person name="Harrison M."/>
            <person name="Strong C."/>
            <person name="Farmer C."/>
            <person name="Delahaunty K."/>
            <person name="Markovic C."/>
            <person name="Hall O."/>
            <person name="Minx P."/>
            <person name="Tomlinson C."/>
            <person name="Mitreva M."/>
            <person name="Hou S."/>
            <person name="Chen J."/>
            <person name="Wollam A."/>
            <person name="Pepin K.H."/>
            <person name="Johnson M."/>
            <person name="Bhonagiri V."/>
            <person name="Zhang X."/>
            <person name="Suruliraj S."/>
            <person name="Warren W."/>
            <person name="Chinwalla A."/>
            <person name="Mardis E.R."/>
            <person name="Wilson R.K."/>
        </authorList>
    </citation>
    <scope>NUCLEOTIDE SEQUENCE [LARGE SCALE GENOMIC DNA]</scope>
    <source>
        <strain evidence="1 2">DP7</strain>
    </source>
</reference>
<comment type="caution">
    <text evidence="1">The sequence shown here is derived from an EMBL/GenBank/DDBJ whole genome shotgun (WGS) entry which is preliminary data.</text>
</comment>
<dbReference type="EMBL" id="AFZX01000094">
    <property type="protein sequence ID" value="EHL05636.1"/>
    <property type="molecule type" value="Genomic_DNA"/>
</dbReference>
<dbReference type="AlphaFoldDB" id="G9XRQ7"/>
<dbReference type="HOGENOM" id="CLU_3269014_0_0_9"/>
<evidence type="ECO:0000313" key="2">
    <source>
        <dbReference type="Proteomes" id="UP000004416"/>
    </source>
</evidence>
<name>G9XRQ7_DESHA</name>
<sequence>MDFVSLILSAHHFFALFCLYPNFQISKFTLYLFSLGQLISF</sequence>
<dbReference type="PATRIC" id="fig|537010.4.peg.3421"/>
<accession>G9XRQ7</accession>
<dbReference type="Proteomes" id="UP000004416">
    <property type="component" value="Unassembled WGS sequence"/>
</dbReference>
<gene>
    <name evidence="1" type="ORF">HMPREF0322_03656</name>
</gene>